<evidence type="ECO:0000259" key="3">
    <source>
        <dbReference type="Pfam" id="PF05368"/>
    </source>
</evidence>
<evidence type="ECO:0000313" key="5">
    <source>
        <dbReference type="Proteomes" id="UP000029121"/>
    </source>
</evidence>
<dbReference type="Proteomes" id="UP000029121">
    <property type="component" value="Unassembled WGS sequence"/>
</dbReference>
<dbReference type="GO" id="GO:0016491">
    <property type="term" value="F:oxidoreductase activity"/>
    <property type="evidence" value="ECO:0007669"/>
    <property type="project" value="UniProtKB-KW"/>
</dbReference>
<keyword evidence="5" id="KW-1185">Reference proteome</keyword>
<dbReference type="Pfam" id="PF05368">
    <property type="entry name" value="NmrA"/>
    <property type="match status" value="1"/>
</dbReference>
<dbReference type="InterPro" id="IPR036291">
    <property type="entry name" value="NAD(P)-bd_dom_sf"/>
</dbReference>
<dbReference type="PANTHER" id="PTHR43349:SF93">
    <property type="entry name" value="ISOFLAVONE REDUCTASE HOMOLOG P3-RELATED"/>
    <property type="match status" value="1"/>
</dbReference>
<gene>
    <name evidence="4" type="ORF">CARUB_v10020689mg</name>
</gene>
<keyword evidence="1" id="KW-0521">NADP</keyword>
<dbReference type="eggNOG" id="ENOG502QPMY">
    <property type="taxonomic scope" value="Eukaryota"/>
</dbReference>
<name>R0I013_9BRAS</name>
<accession>R0I013</accession>
<dbReference type="EMBL" id="KB870806">
    <property type="protein sequence ID" value="EOA35479.1"/>
    <property type="molecule type" value="Genomic_DNA"/>
</dbReference>
<dbReference type="PANTHER" id="PTHR43349">
    <property type="entry name" value="PINORESINOL REDUCTASE-RELATED"/>
    <property type="match status" value="1"/>
</dbReference>
<dbReference type="STRING" id="81985.R0I013"/>
<evidence type="ECO:0000256" key="1">
    <source>
        <dbReference type="ARBA" id="ARBA00022857"/>
    </source>
</evidence>
<organism evidence="4 5">
    <name type="scientific">Capsella rubella</name>
    <dbReference type="NCBI Taxonomy" id="81985"/>
    <lineage>
        <taxon>Eukaryota</taxon>
        <taxon>Viridiplantae</taxon>
        <taxon>Streptophyta</taxon>
        <taxon>Embryophyta</taxon>
        <taxon>Tracheophyta</taxon>
        <taxon>Spermatophyta</taxon>
        <taxon>Magnoliopsida</taxon>
        <taxon>eudicotyledons</taxon>
        <taxon>Gunneridae</taxon>
        <taxon>Pentapetalae</taxon>
        <taxon>rosids</taxon>
        <taxon>malvids</taxon>
        <taxon>Brassicales</taxon>
        <taxon>Brassicaceae</taxon>
        <taxon>Camelineae</taxon>
        <taxon>Capsella</taxon>
    </lineage>
</organism>
<feature type="domain" description="NmrA-like" evidence="3">
    <location>
        <begin position="4"/>
        <end position="307"/>
    </location>
</feature>
<keyword evidence="2" id="KW-0560">Oxidoreductase</keyword>
<dbReference type="AlphaFoldDB" id="R0I013"/>
<dbReference type="InterPro" id="IPR045312">
    <property type="entry name" value="PCBER-like"/>
</dbReference>
<sequence length="311" mass="34478">MASEKSKILVIGGTGYMGGFIVEASAKSRNPTFVLVREASLSDPVKWKTIQSFKDLGVTILHGDLNDHESLVKAIKQVDAVISTVGHMQILNQTKIISAMKETGNVKRFLPCEFGSDVDRTSAHEPAKSYFAGKVEIRRAIEAEGVPYTYVVNNCSTAFYLRTLAQFQSGLTSPPRDKVTILGDGNAKAVFNNEEDTASYTIMAVNDERTLNKILYINPPKNILSMNEIVTLWEKKIGKPLEKTYLSEEQIFKSIEEAPVPINILLSINHAVFVKGDQTSFTIEPSFGVEASELFPDVKYTTVEEYLSQLE</sequence>
<reference evidence="5" key="1">
    <citation type="journal article" date="2013" name="Nat. Genet.">
        <title>The Capsella rubella genome and the genomic consequences of rapid mating system evolution.</title>
        <authorList>
            <person name="Slotte T."/>
            <person name="Hazzouri K.M."/>
            <person name="Agren J.A."/>
            <person name="Koenig D."/>
            <person name="Maumus F."/>
            <person name="Guo Y.L."/>
            <person name="Steige K."/>
            <person name="Platts A.E."/>
            <person name="Escobar J.S."/>
            <person name="Newman L.K."/>
            <person name="Wang W."/>
            <person name="Mandakova T."/>
            <person name="Vello E."/>
            <person name="Smith L.M."/>
            <person name="Henz S.R."/>
            <person name="Steffen J."/>
            <person name="Takuno S."/>
            <person name="Brandvain Y."/>
            <person name="Coop G."/>
            <person name="Andolfatto P."/>
            <person name="Hu T.T."/>
            <person name="Blanchette M."/>
            <person name="Clark R.M."/>
            <person name="Quesneville H."/>
            <person name="Nordborg M."/>
            <person name="Gaut B.S."/>
            <person name="Lysak M.A."/>
            <person name="Jenkins J."/>
            <person name="Grimwood J."/>
            <person name="Chapman J."/>
            <person name="Prochnik S."/>
            <person name="Shu S."/>
            <person name="Rokhsar D."/>
            <person name="Schmutz J."/>
            <person name="Weigel D."/>
            <person name="Wright S.I."/>
        </authorList>
    </citation>
    <scope>NUCLEOTIDE SEQUENCE [LARGE SCALE GENOMIC DNA]</scope>
    <source>
        <strain evidence="5">cv. Monte Gargano</strain>
    </source>
</reference>
<protein>
    <recommendedName>
        <fullName evidence="3">NmrA-like domain-containing protein</fullName>
    </recommendedName>
</protein>
<dbReference type="InterPro" id="IPR008030">
    <property type="entry name" value="NmrA-like"/>
</dbReference>
<proteinExistence type="predicted"/>
<evidence type="ECO:0000256" key="2">
    <source>
        <dbReference type="ARBA" id="ARBA00023002"/>
    </source>
</evidence>
<dbReference type="SUPFAM" id="SSF51735">
    <property type="entry name" value="NAD(P)-binding Rossmann-fold domains"/>
    <property type="match status" value="1"/>
</dbReference>
<dbReference type="CDD" id="cd05259">
    <property type="entry name" value="PCBER_SDR_a"/>
    <property type="match status" value="1"/>
</dbReference>
<dbReference type="InterPro" id="IPR050608">
    <property type="entry name" value="NmrA-type/Isoflavone_red_sf"/>
</dbReference>
<evidence type="ECO:0000313" key="4">
    <source>
        <dbReference type="EMBL" id="EOA35479.1"/>
    </source>
</evidence>
<dbReference type="Gene3D" id="3.90.25.10">
    <property type="entry name" value="UDP-galactose 4-epimerase, domain 1"/>
    <property type="match status" value="1"/>
</dbReference>
<dbReference type="Gene3D" id="3.40.50.720">
    <property type="entry name" value="NAD(P)-binding Rossmann-like Domain"/>
    <property type="match status" value="1"/>
</dbReference>